<feature type="compositionally biased region" description="Basic residues" evidence="11">
    <location>
        <begin position="21"/>
        <end position="31"/>
    </location>
</feature>
<feature type="region of interest" description="Disordered" evidence="11">
    <location>
        <begin position="1"/>
        <end position="86"/>
    </location>
</feature>
<name>A0A8T2MR86_9TELE</name>
<dbReference type="GO" id="GO:0003723">
    <property type="term" value="F:RNA binding"/>
    <property type="evidence" value="ECO:0007669"/>
    <property type="project" value="UniProtKB-KW"/>
</dbReference>
<gene>
    <name evidence="13" type="ORF">JZ751_018423</name>
</gene>
<evidence type="ECO:0000256" key="7">
    <source>
        <dbReference type="ARBA" id="ARBA00022553"/>
    </source>
</evidence>
<dbReference type="EMBL" id="JAFBMS010003050">
    <property type="protein sequence ID" value="KAG9327882.1"/>
    <property type="molecule type" value="Genomic_DNA"/>
</dbReference>
<evidence type="ECO:0000256" key="10">
    <source>
        <dbReference type="ARBA" id="ARBA00023242"/>
    </source>
</evidence>
<dbReference type="Gene3D" id="1.10.10.2100">
    <property type="match status" value="1"/>
</dbReference>
<keyword evidence="14" id="KW-1185">Reference proteome</keyword>
<dbReference type="GO" id="GO:0005737">
    <property type="term" value="C:cytoplasm"/>
    <property type="evidence" value="ECO:0007669"/>
    <property type="project" value="UniProtKB-SubCell"/>
</dbReference>
<dbReference type="GO" id="GO:0005654">
    <property type="term" value="C:nucleoplasm"/>
    <property type="evidence" value="ECO:0007669"/>
    <property type="project" value="UniProtKB-SubCell"/>
</dbReference>
<dbReference type="InterPro" id="IPR032569">
    <property type="entry name" value="NPM1_C"/>
</dbReference>
<evidence type="ECO:0000256" key="3">
    <source>
        <dbReference type="ARBA" id="ARBA00004642"/>
    </source>
</evidence>
<feature type="compositionally biased region" description="Acidic residues" evidence="11">
    <location>
        <begin position="1"/>
        <end position="16"/>
    </location>
</feature>
<evidence type="ECO:0000256" key="1">
    <source>
        <dbReference type="ARBA" id="ARBA00004496"/>
    </source>
</evidence>
<protein>
    <recommendedName>
        <fullName evidence="5">Nucleophosmin</fullName>
    </recommendedName>
</protein>
<evidence type="ECO:0000256" key="11">
    <source>
        <dbReference type="SAM" id="MobiDB-lite"/>
    </source>
</evidence>
<accession>A0A8T2MR86</accession>
<evidence type="ECO:0000256" key="2">
    <source>
        <dbReference type="ARBA" id="ARBA00004604"/>
    </source>
</evidence>
<comment type="subcellular location">
    <subcellularLocation>
        <location evidence="1">Cytoplasm</location>
    </subcellularLocation>
    <subcellularLocation>
        <location evidence="2">Nucleus</location>
        <location evidence="2">Nucleolus</location>
    </subcellularLocation>
    <subcellularLocation>
        <location evidence="3">Nucleus</location>
        <location evidence="3">Nucleoplasm</location>
    </subcellularLocation>
</comment>
<keyword evidence="9" id="KW-0143">Chaperone</keyword>
<keyword evidence="8" id="KW-0694">RNA-binding</keyword>
<reference evidence="13" key="1">
    <citation type="thesis" date="2021" institute="BYU ScholarsArchive" country="Provo, UT, USA">
        <title>Applications of and Algorithms for Genome Assembly and Genomic Analyses with an Emphasis on Marine Teleosts.</title>
        <authorList>
            <person name="Pickett B.D."/>
        </authorList>
    </citation>
    <scope>NUCLEOTIDE SEQUENCE</scope>
    <source>
        <strain evidence="13">HI-2016</strain>
    </source>
</reference>
<organism evidence="13 14">
    <name type="scientific">Albula glossodonta</name>
    <name type="common">roundjaw bonefish</name>
    <dbReference type="NCBI Taxonomy" id="121402"/>
    <lineage>
        <taxon>Eukaryota</taxon>
        <taxon>Metazoa</taxon>
        <taxon>Chordata</taxon>
        <taxon>Craniata</taxon>
        <taxon>Vertebrata</taxon>
        <taxon>Euteleostomi</taxon>
        <taxon>Actinopterygii</taxon>
        <taxon>Neopterygii</taxon>
        <taxon>Teleostei</taxon>
        <taxon>Albuliformes</taxon>
        <taxon>Albulidae</taxon>
        <taxon>Albula</taxon>
    </lineage>
</organism>
<evidence type="ECO:0000313" key="13">
    <source>
        <dbReference type="EMBL" id="KAG9327882.1"/>
    </source>
</evidence>
<dbReference type="FunFam" id="1.10.10.2100:FF:000001">
    <property type="entry name" value="Nucleophosmin 1"/>
    <property type="match status" value="1"/>
</dbReference>
<dbReference type="Proteomes" id="UP000824540">
    <property type="component" value="Unassembled WGS sequence"/>
</dbReference>
<keyword evidence="10" id="KW-0539">Nucleus</keyword>
<keyword evidence="7" id="KW-0597">Phosphoprotein</keyword>
<feature type="domain" description="Nucleophosmin C-terminal" evidence="12">
    <location>
        <begin position="89"/>
        <end position="132"/>
    </location>
</feature>
<sequence>MKMDEEDDEDDDEDDEMMMRRMMRKRRRVRRSPQPSLRRPHPRVLLQHRMERRPTKPHPRETEQDPRQQGEKKGLPKPHRHPEFPPTMEEIKTKMMSSIEKGVMLPKVEAKFENYVKNGFRMIQDLWKWRQTVCTQGRAGGTPPEPHCAPSLFALWKMSFRNFVENKRRLWNCSARGWRFWRANREELWMQSGSAGSESLRDFWNASCCSWIISRFAC</sequence>
<evidence type="ECO:0000256" key="6">
    <source>
        <dbReference type="ARBA" id="ARBA00022490"/>
    </source>
</evidence>
<dbReference type="GO" id="GO:0042802">
    <property type="term" value="F:identical protein binding"/>
    <property type="evidence" value="ECO:0007669"/>
    <property type="project" value="UniProtKB-ARBA"/>
</dbReference>
<dbReference type="OrthoDB" id="6075101at2759"/>
<dbReference type="GO" id="GO:0005730">
    <property type="term" value="C:nucleolus"/>
    <property type="evidence" value="ECO:0007669"/>
    <property type="project" value="UniProtKB-SubCell"/>
</dbReference>
<evidence type="ECO:0000256" key="9">
    <source>
        <dbReference type="ARBA" id="ARBA00023186"/>
    </source>
</evidence>
<comment type="similarity">
    <text evidence="4">Belongs to the nucleoplasmin family.</text>
</comment>
<dbReference type="AlphaFoldDB" id="A0A8T2MR86"/>
<evidence type="ECO:0000256" key="5">
    <source>
        <dbReference type="ARBA" id="ARBA00020749"/>
    </source>
</evidence>
<keyword evidence="6" id="KW-0963">Cytoplasm</keyword>
<dbReference type="Pfam" id="PF16276">
    <property type="entry name" value="NPM1-C"/>
    <property type="match status" value="1"/>
</dbReference>
<comment type="caution">
    <text evidence="13">The sequence shown here is derived from an EMBL/GenBank/DDBJ whole genome shotgun (WGS) entry which is preliminary data.</text>
</comment>
<evidence type="ECO:0000259" key="12">
    <source>
        <dbReference type="Pfam" id="PF16276"/>
    </source>
</evidence>
<evidence type="ECO:0000256" key="8">
    <source>
        <dbReference type="ARBA" id="ARBA00022884"/>
    </source>
</evidence>
<feature type="compositionally biased region" description="Basic and acidic residues" evidence="11">
    <location>
        <begin position="48"/>
        <end position="74"/>
    </location>
</feature>
<evidence type="ECO:0000313" key="14">
    <source>
        <dbReference type="Proteomes" id="UP000824540"/>
    </source>
</evidence>
<proteinExistence type="inferred from homology"/>
<evidence type="ECO:0000256" key="4">
    <source>
        <dbReference type="ARBA" id="ARBA00010744"/>
    </source>
</evidence>